<organism evidence="2 3">
    <name type="scientific">Enhygromyxa salina</name>
    <dbReference type="NCBI Taxonomy" id="215803"/>
    <lineage>
        <taxon>Bacteria</taxon>
        <taxon>Pseudomonadati</taxon>
        <taxon>Myxococcota</taxon>
        <taxon>Polyangia</taxon>
        <taxon>Nannocystales</taxon>
        <taxon>Nannocystaceae</taxon>
        <taxon>Enhygromyxa</taxon>
    </lineage>
</organism>
<keyword evidence="2" id="KW-0624">Polysaccharide degradation</keyword>
<dbReference type="AlphaFoldDB" id="A0A0C2D3I4"/>
<dbReference type="EMBL" id="JMCC02000020">
    <property type="protein sequence ID" value="KIG17771.1"/>
    <property type="molecule type" value="Genomic_DNA"/>
</dbReference>
<feature type="region of interest" description="Disordered" evidence="1">
    <location>
        <begin position="111"/>
        <end position="199"/>
    </location>
</feature>
<feature type="compositionally biased region" description="Acidic residues" evidence="1">
    <location>
        <begin position="117"/>
        <end position="193"/>
    </location>
</feature>
<keyword evidence="2" id="KW-0378">Hydrolase</keyword>
<evidence type="ECO:0000313" key="3">
    <source>
        <dbReference type="Proteomes" id="UP000031599"/>
    </source>
</evidence>
<protein>
    <submittedName>
        <fullName evidence="2">Endo-1,4-beta-xylanase A</fullName>
    </submittedName>
</protein>
<proteinExistence type="predicted"/>
<comment type="caution">
    <text evidence="2">The sequence shown here is derived from an EMBL/GenBank/DDBJ whole genome shotgun (WGS) entry which is preliminary data.</text>
</comment>
<keyword evidence="2" id="KW-0858">Xylan degradation</keyword>
<keyword evidence="2" id="KW-0119">Carbohydrate metabolism</keyword>
<name>A0A0C2D3I4_9BACT</name>
<reference evidence="2 3" key="1">
    <citation type="submission" date="2014-12" db="EMBL/GenBank/DDBJ databases">
        <title>Genome assembly of Enhygromyxa salina DSM 15201.</title>
        <authorList>
            <person name="Sharma G."/>
            <person name="Subramanian S."/>
        </authorList>
    </citation>
    <scope>NUCLEOTIDE SEQUENCE [LARGE SCALE GENOMIC DNA]</scope>
    <source>
        <strain evidence="2 3">DSM 15201</strain>
    </source>
</reference>
<evidence type="ECO:0000256" key="1">
    <source>
        <dbReference type="SAM" id="MobiDB-lite"/>
    </source>
</evidence>
<gene>
    <name evidence="2" type="ORF">DB30_02804</name>
</gene>
<keyword evidence="2" id="KW-0326">Glycosidase</keyword>
<accession>A0A0C2D3I4</accession>
<dbReference type="GO" id="GO:0016798">
    <property type="term" value="F:hydrolase activity, acting on glycosyl bonds"/>
    <property type="evidence" value="ECO:0007669"/>
    <property type="project" value="UniProtKB-KW"/>
</dbReference>
<dbReference type="GO" id="GO:0045493">
    <property type="term" value="P:xylan catabolic process"/>
    <property type="evidence" value="ECO:0007669"/>
    <property type="project" value="UniProtKB-KW"/>
</dbReference>
<dbReference type="Proteomes" id="UP000031599">
    <property type="component" value="Unassembled WGS sequence"/>
</dbReference>
<sequence length="364" mass="38050">MGSEVFSARARASRPLADAFVDWFTEGSEVFSARARASRPLADAFVDWFTVGSEVFSARARASRPLADAFVDWFTVGSELCTLLPMRLRLPSSIASVFLVLGVGCGFDSTGAGDSSGEADTDGNGDGDGDPGDGDGDGDPGDGDGDSGDGDGDGDSGDGDGDGDSGDGDGDSGDGDGDTGDGDGESGDGDGDPDPCAGYSFHEIMLASDGQPALPMALYGNENSPPPGVWAQSEVDEEGTITWGFDVECPVEVVMWAVVWDQKPGFLPDDADSFWVRMDGEDPERKWVFGCQTENVDSGWSYQQVSHNAGENTCMLESVSWVLNPGVHILRVRNRESSTFQGAAGIARVLLTSNADYVPTIAND</sequence>
<evidence type="ECO:0000313" key="2">
    <source>
        <dbReference type="EMBL" id="KIG17771.1"/>
    </source>
</evidence>